<keyword evidence="3" id="KW-1185">Reference proteome</keyword>
<evidence type="ECO:0000313" key="3">
    <source>
        <dbReference type="Proteomes" id="UP000076096"/>
    </source>
</evidence>
<dbReference type="PANTHER" id="PTHR36174">
    <property type="entry name" value="LIPID II:GLYCINE GLYCYLTRANSFERASE"/>
    <property type="match status" value="1"/>
</dbReference>
<dbReference type="AlphaFoldDB" id="A0A143CAK4"/>
<evidence type="ECO:0000259" key="1">
    <source>
        <dbReference type="Pfam" id="PF13480"/>
    </source>
</evidence>
<dbReference type="EMBL" id="CP015098">
    <property type="protein sequence ID" value="AMW14259.1"/>
    <property type="molecule type" value="Genomic_DNA"/>
</dbReference>
<protein>
    <recommendedName>
        <fullName evidence="1">BioF2-like acetyltransferase domain-containing protein</fullName>
    </recommendedName>
</protein>
<accession>A0A143CAK4</accession>
<gene>
    <name evidence="2" type="ORF">A4E84_35055</name>
</gene>
<evidence type="ECO:0000313" key="2">
    <source>
        <dbReference type="EMBL" id="AMW14259.1"/>
    </source>
</evidence>
<dbReference type="RefSeq" id="WP_062930402.1">
    <property type="nucleotide sequence ID" value="NZ_CP015098.1"/>
</dbReference>
<dbReference type="InterPro" id="IPR050644">
    <property type="entry name" value="PG_Glycine_Bridge_Synth"/>
</dbReference>
<dbReference type="InterPro" id="IPR038740">
    <property type="entry name" value="BioF2-like_GNAT_dom"/>
</dbReference>
<dbReference type="Gene3D" id="3.40.630.30">
    <property type="match status" value="1"/>
</dbReference>
<name>A0A143CAK4_9ACTN</name>
<feature type="domain" description="BioF2-like acetyltransferase" evidence="1">
    <location>
        <begin position="168"/>
        <end position="312"/>
    </location>
</feature>
<dbReference type="SUPFAM" id="SSF55729">
    <property type="entry name" value="Acyl-CoA N-acyltransferases (Nat)"/>
    <property type="match status" value="1"/>
</dbReference>
<organism evidence="2 3">
    <name type="scientific">Streptomyces qaidamensis</name>
    <dbReference type="NCBI Taxonomy" id="1783515"/>
    <lineage>
        <taxon>Bacteria</taxon>
        <taxon>Bacillati</taxon>
        <taxon>Actinomycetota</taxon>
        <taxon>Actinomycetes</taxon>
        <taxon>Kitasatosporales</taxon>
        <taxon>Streptomycetaceae</taxon>
        <taxon>Streptomyces</taxon>
        <taxon>Streptomyces aurantiacus group</taxon>
    </lineage>
</organism>
<dbReference type="KEGG" id="stsi:A4E84_35055"/>
<sequence length="361" mass="40305">MNPPAERLIHTAAGPARITTPAPRATWWDLAARDPDTAVTQIPTWLDCLCETGPYRDASRLYTFPDGSRIVLPLAGRGRRPRYLDAEESWPAGWGVGGPLASGEVTPEQARALFDDLAHRPALRVGVRFRPQGAGLWQRAAPGTFRLEPHMTQAVDLDGGFGALWQQRFHTRVRRDVKRAEKACLDVEVDRTGRLVPVFQELYDRSIERWAAQQHEPLALARWRRRREFPTGRLAAVAARFGGSCAVWVARHAGEPAASIVVLRHGPHAKFWRAAMNRDVAHPVRATPLLYRLAIEEACEQGCQIFDLGESAPGSSLEHFKAGFGAVGRSSPRYWRERLPVSSAERGLRTVVKRAIRFRDA</sequence>
<dbReference type="PANTHER" id="PTHR36174:SF1">
    <property type="entry name" value="LIPID II:GLYCINE GLYCYLTRANSFERASE"/>
    <property type="match status" value="1"/>
</dbReference>
<dbReference type="STRING" id="1783515.A4E84_35055"/>
<reference evidence="3" key="1">
    <citation type="submission" date="2016-04" db="EMBL/GenBank/DDBJ databases">
        <authorList>
            <person name="Zhang B."/>
        </authorList>
    </citation>
    <scope>NUCLEOTIDE SEQUENCE [LARGE SCALE GENOMIC DNA]</scope>
    <source>
        <strain evidence="3">S10</strain>
    </source>
</reference>
<dbReference type="Pfam" id="PF13480">
    <property type="entry name" value="Acetyltransf_6"/>
    <property type="match status" value="1"/>
</dbReference>
<proteinExistence type="predicted"/>
<dbReference type="Proteomes" id="UP000076096">
    <property type="component" value="Chromosome"/>
</dbReference>
<dbReference type="InterPro" id="IPR016181">
    <property type="entry name" value="Acyl_CoA_acyltransferase"/>
</dbReference>